<sequence>MADLVPGVEVASQSGGMMLITLLYHDVVDEGEELLSGFAGPIAARYKLSRTEFAAHLEAVAAAARRPPVTSPTSAVNGTGEIPWILSFDDGGSTALSRIAGALEDRSWRGLFFITTGRIGTPGFLDAGQIRELHDRGHVIGAHSENHPPRMSALEPDLIREEWRRSCSTLATLLNTPVEIASVPGGYYSRGVAEAAAQVGIRALFTSEPTARPDQVGDCKILGRYTIRRGTPASVAAAIAAGATVPRLTQALSWKTKKLAKVVAGRRFIDASHLILRTLAKSS</sequence>
<dbReference type="InterPro" id="IPR051398">
    <property type="entry name" value="Polysacch_Deacetylase"/>
</dbReference>
<dbReference type="EC" id="3.-.-.-" evidence="4"/>
<proteinExistence type="predicted"/>
<evidence type="ECO:0000259" key="3">
    <source>
        <dbReference type="PROSITE" id="PS51677"/>
    </source>
</evidence>
<dbReference type="PANTHER" id="PTHR34216">
    <property type="match status" value="1"/>
</dbReference>
<evidence type="ECO:0000313" key="4">
    <source>
        <dbReference type="EMBL" id="XBH03167.1"/>
    </source>
</evidence>
<evidence type="ECO:0000256" key="2">
    <source>
        <dbReference type="ARBA" id="ARBA00022729"/>
    </source>
</evidence>
<dbReference type="AlphaFoldDB" id="A0AAU7CE22"/>
<dbReference type="CDD" id="cd10918">
    <property type="entry name" value="CE4_NodB_like_5s_6s"/>
    <property type="match status" value="1"/>
</dbReference>
<protein>
    <submittedName>
        <fullName evidence="4">Polysaccharide deacetylase family protein</fullName>
        <ecNumber evidence="4">3.-.-.-</ecNumber>
    </submittedName>
</protein>
<dbReference type="GO" id="GO:0005576">
    <property type="term" value="C:extracellular region"/>
    <property type="evidence" value="ECO:0007669"/>
    <property type="project" value="UniProtKB-SubCell"/>
</dbReference>
<feature type="domain" description="NodB homology" evidence="3">
    <location>
        <begin position="82"/>
        <end position="283"/>
    </location>
</feature>
<dbReference type="InterPro" id="IPR002509">
    <property type="entry name" value="NODB_dom"/>
</dbReference>
<dbReference type="RefSeq" id="WP_406695904.1">
    <property type="nucleotide sequence ID" value="NZ_CP155447.1"/>
</dbReference>
<evidence type="ECO:0000256" key="1">
    <source>
        <dbReference type="ARBA" id="ARBA00004613"/>
    </source>
</evidence>
<name>A0AAU7CE22_9BACT</name>
<gene>
    <name evidence="4" type="ORF">V5E97_33405</name>
</gene>
<dbReference type="GO" id="GO:0016810">
    <property type="term" value="F:hydrolase activity, acting on carbon-nitrogen (but not peptide) bonds"/>
    <property type="evidence" value="ECO:0007669"/>
    <property type="project" value="InterPro"/>
</dbReference>
<accession>A0AAU7CE22</accession>
<dbReference type="InterPro" id="IPR011330">
    <property type="entry name" value="Glyco_hydro/deAcase_b/a-brl"/>
</dbReference>
<organism evidence="4">
    <name type="scientific">Singulisphaera sp. Ch08</name>
    <dbReference type="NCBI Taxonomy" id="3120278"/>
    <lineage>
        <taxon>Bacteria</taxon>
        <taxon>Pseudomonadati</taxon>
        <taxon>Planctomycetota</taxon>
        <taxon>Planctomycetia</taxon>
        <taxon>Isosphaerales</taxon>
        <taxon>Isosphaeraceae</taxon>
        <taxon>Singulisphaera</taxon>
    </lineage>
</organism>
<dbReference type="Gene3D" id="3.20.20.370">
    <property type="entry name" value="Glycoside hydrolase/deacetylase"/>
    <property type="match status" value="1"/>
</dbReference>
<dbReference type="GO" id="GO:0005975">
    <property type="term" value="P:carbohydrate metabolic process"/>
    <property type="evidence" value="ECO:0007669"/>
    <property type="project" value="InterPro"/>
</dbReference>
<comment type="subcellular location">
    <subcellularLocation>
        <location evidence="1">Secreted</location>
    </subcellularLocation>
</comment>
<keyword evidence="4" id="KW-0378">Hydrolase</keyword>
<dbReference type="EMBL" id="CP155447">
    <property type="protein sequence ID" value="XBH03167.1"/>
    <property type="molecule type" value="Genomic_DNA"/>
</dbReference>
<keyword evidence="2" id="KW-0732">Signal</keyword>
<reference evidence="4" key="1">
    <citation type="submission" date="2024-05" db="EMBL/GenBank/DDBJ databases">
        <title>Planctomycetes of the genus Singulisphaera possess chitinolytic capabilities.</title>
        <authorList>
            <person name="Ivanova A."/>
        </authorList>
    </citation>
    <scope>NUCLEOTIDE SEQUENCE</scope>
    <source>
        <strain evidence="4">Ch08T</strain>
    </source>
</reference>
<dbReference type="PROSITE" id="PS51677">
    <property type="entry name" value="NODB"/>
    <property type="match status" value="1"/>
</dbReference>
<dbReference type="SUPFAM" id="SSF88713">
    <property type="entry name" value="Glycoside hydrolase/deacetylase"/>
    <property type="match status" value="1"/>
</dbReference>
<dbReference type="Pfam" id="PF01522">
    <property type="entry name" value="Polysacc_deac_1"/>
    <property type="match status" value="1"/>
</dbReference>
<dbReference type="PANTHER" id="PTHR34216:SF3">
    <property type="entry name" value="POLY-BETA-1,6-N-ACETYL-D-GLUCOSAMINE N-DEACETYLASE"/>
    <property type="match status" value="1"/>
</dbReference>